<dbReference type="Proteomes" id="UP001151760">
    <property type="component" value="Unassembled WGS sequence"/>
</dbReference>
<name>A0ABQ5EIW8_9ASTR</name>
<dbReference type="EMBL" id="BQNB010016356">
    <property type="protein sequence ID" value="GJT50850.1"/>
    <property type="molecule type" value="Genomic_DNA"/>
</dbReference>
<organism evidence="1 2">
    <name type="scientific">Tanacetum coccineum</name>
    <dbReference type="NCBI Taxonomy" id="301880"/>
    <lineage>
        <taxon>Eukaryota</taxon>
        <taxon>Viridiplantae</taxon>
        <taxon>Streptophyta</taxon>
        <taxon>Embryophyta</taxon>
        <taxon>Tracheophyta</taxon>
        <taxon>Spermatophyta</taxon>
        <taxon>Magnoliopsida</taxon>
        <taxon>eudicotyledons</taxon>
        <taxon>Gunneridae</taxon>
        <taxon>Pentapetalae</taxon>
        <taxon>asterids</taxon>
        <taxon>campanulids</taxon>
        <taxon>Asterales</taxon>
        <taxon>Asteraceae</taxon>
        <taxon>Asteroideae</taxon>
        <taxon>Anthemideae</taxon>
        <taxon>Anthemidinae</taxon>
        <taxon>Tanacetum</taxon>
    </lineage>
</organism>
<reference evidence="1" key="1">
    <citation type="journal article" date="2022" name="Int. J. Mol. Sci.">
        <title>Draft Genome of Tanacetum Coccineum: Genomic Comparison of Closely Related Tanacetum-Family Plants.</title>
        <authorList>
            <person name="Yamashiro T."/>
            <person name="Shiraishi A."/>
            <person name="Nakayama K."/>
            <person name="Satake H."/>
        </authorList>
    </citation>
    <scope>NUCLEOTIDE SEQUENCE</scope>
</reference>
<reference evidence="1" key="2">
    <citation type="submission" date="2022-01" db="EMBL/GenBank/DDBJ databases">
        <authorList>
            <person name="Yamashiro T."/>
            <person name="Shiraishi A."/>
            <person name="Satake H."/>
            <person name="Nakayama K."/>
        </authorList>
    </citation>
    <scope>NUCLEOTIDE SEQUENCE</scope>
</reference>
<proteinExistence type="predicted"/>
<evidence type="ECO:0000313" key="2">
    <source>
        <dbReference type="Proteomes" id="UP001151760"/>
    </source>
</evidence>
<accession>A0ABQ5EIW8</accession>
<comment type="caution">
    <text evidence="1">The sequence shown here is derived from an EMBL/GenBank/DDBJ whole genome shotgun (WGS) entry which is preliminary data.</text>
</comment>
<evidence type="ECO:0000313" key="1">
    <source>
        <dbReference type="EMBL" id="GJT50850.1"/>
    </source>
</evidence>
<keyword evidence="2" id="KW-1185">Reference proteome</keyword>
<protein>
    <submittedName>
        <fullName evidence="1">Uncharacterized protein</fullName>
    </submittedName>
</protein>
<gene>
    <name evidence="1" type="ORF">Tco_0977007</name>
</gene>
<sequence>MACSVSHTVDEIKVMVQKQIEENKVRQLAIMNLSLEYDNVSTAKDELRKAYEEYNDIPQEKRALIDTFKKEESHKDYEMHNSLFCPVCFVKHLGYGDDSFLTSRIVYFTLFLNILFDFFDGRRKEKADVTRKLRVVEGHCYAQPNVHCSFS</sequence>